<keyword evidence="1" id="KW-1133">Transmembrane helix</keyword>
<sequence length="137" mass="14718">MADEGREIKISFATLKGLSYWAGFLGIWLIIAGILGLIGAAFSLSAGSEGLGAFFGGLISGVISLVMGSKLRKAKASIESYMFSDRSMMLEDGLDNIRVFFKIQGILIIIALVILLVAIIASLFGAFMFMGFRGYPY</sequence>
<dbReference type="AlphaFoldDB" id="A0A176K1D9"/>
<feature type="transmembrane region" description="Helical" evidence="1">
    <location>
        <begin position="50"/>
        <end position="68"/>
    </location>
</feature>
<evidence type="ECO:0000256" key="1">
    <source>
        <dbReference type="SAM" id="Phobius"/>
    </source>
</evidence>
<keyword evidence="1" id="KW-0472">Membrane</keyword>
<accession>A0A176K1D9</accession>
<evidence type="ECO:0000313" key="2">
    <source>
        <dbReference type="EMBL" id="OAA30910.1"/>
    </source>
</evidence>
<evidence type="ECO:0000313" key="3">
    <source>
        <dbReference type="Proteomes" id="UP000077339"/>
    </source>
</evidence>
<feature type="transmembrane region" description="Helical" evidence="1">
    <location>
        <begin position="20"/>
        <end position="44"/>
    </location>
</feature>
<evidence type="ECO:0008006" key="4">
    <source>
        <dbReference type="Google" id="ProtNLM"/>
    </source>
</evidence>
<keyword evidence="3" id="KW-1185">Reference proteome</keyword>
<dbReference type="PATRIC" id="fig|1453497.3.peg.1885"/>
<dbReference type="STRING" id="1453497.AT15_09510"/>
<name>A0A176K1D9_9BACT</name>
<organism evidence="2 3">
    <name type="scientific">Kosmotoga arenicorallina S304</name>
    <dbReference type="NCBI Taxonomy" id="1453497"/>
    <lineage>
        <taxon>Bacteria</taxon>
        <taxon>Thermotogati</taxon>
        <taxon>Thermotogota</taxon>
        <taxon>Thermotogae</taxon>
        <taxon>Kosmotogales</taxon>
        <taxon>Kosmotogaceae</taxon>
        <taxon>Kosmotoga</taxon>
    </lineage>
</organism>
<protein>
    <recommendedName>
        <fullName evidence="4">DUF5362 domain-containing protein</fullName>
    </recommendedName>
</protein>
<dbReference type="Proteomes" id="UP000077339">
    <property type="component" value="Unassembled WGS sequence"/>
</dbReference>
<comment type="caution">
    <text evidence="2">The sequence shown here is derived from an EMBL/GenBank/DDBJ whole genome shotgun (WGS) entry which is preliminary data.</text>
</comment>
<gene>
    <name evidence="2" type="ORF">AT15_09510</name>
</gene>
<reference evidence="2 3" key="1">
    <citation type="submission" date="2014-02" db="EMBL/GenBank/DDBJ databases">
        <title>Kosmotoga genome sequencing.</title>
        <authorList>
            <person name="Pollo S.M."/>
            <person name="Charchuk R."/>
            <person name="Nesbo C.L."/>
        </authorList>
    </citation>
    <scope>NUCLEOTIDE SEQUENCE [LARGE SCALE GENOMIC DNA]</scope>
    <source>
        <strain evidence="2 3">S304</strain>
    </source>
</reference>
<feature type="transmembrane region" description="Helical" evidence="1">
    <location>
        <begin position="106"/>
        <end position="132"/>
    </location>
</feature>
<keyword evidence="1" id="KW-0812">Transmembrane</keyword>
<proteinExistence type="predicted"/>
<dbReference type="RefSeq" id="WP_068347175.1">
    <property type="nucleotide sequence ID" value="NZ_JFHK01000006.1"/>
</dbReference>
<dbReference type="EMBL" id="JFHK01000006">
    <property type="protein sequence ID" value="OAA30910.1"/>
    <property type="molecule type" value="Genomic_DNA"/>
</dbReference>